<proteinExistence type="inferred from homology"/>
<keyword evidence="7 11" id="KW-0239">DNA-directed DNA polymerase</keyword>
<dbReference type="GO" id="GO:0042025">
    <property type="term" value="C:host cell nucleus"/>
    <property type="evidence" value="ECO:0007669"/>
    <property type="project" value="UniProtKB-SubCell"/>
</dbReference>
<dbReference type="GO" id="GO:0003887">
    <property type="term" value="F:DNA-directed DNA polymerase activity"/>
    <property type="evidence" value="ECO:0007669"/>
    <property type="project" value="UniProtKB-KW"/>
</dbReference>
<accession>G1EUP4</accession>
<feature type="domain" description="DNA-directed DNA polymerase family B exonuclease" evidence="13">
    <location>
        <begin position="223"/>
        <end position="455"/>
    </location>
</feature>
<dbReference type="EMBL" id="MN551083">
    <property type="protein sequence ID" value="QJC19078.1"/>
    <property type="molecule type" value="Genomic_DNA"/>
</dbReference>
<evidence type="ECO:0000256" key="4">
    <source>
        <dbReference type="ARBA" id="ARBA00022679"/>
    </source>
</evidence>
<dbReference type="InterPro" id="IPR050240">
    <property type="entry name" value="DNA_pol_type-B"/>
</dbReference>
<protein>
    <recommendedName>
        <fullName evidence="11">DNA polymerase</fullName>
        <ecNumber evidence="11">2.7.7.7</ecNumber>
    </recommendedName>
</protein>
<sequence>MEFFNPYISKKKTDKRISCVDDPEKKTNPYCRLVPKCFKTPGTPGVISITTTDTPVLFHQDKEYPIFTSGDHQRSYWSALKPTPAPIPPKDKLFFHVYDIIETIYTPDRCPDIPIQFQTDIIPNGTVLKLLGKTQDGASVCVNVFQQMVYFYVLVPDGVNLSYVIQQTLNGGVNKQTCKFSITQERKKILKEYDPSLYPVYKITLSAPTEINQLVGNLTSCGCEVFESNVNASTRFIIDNKFSTFGWYSCSNPHPRISQRDSRTDLEFDCGLGDLQFHEEEQQWPPYTIMSFDIECIGEQGFPCATKDEDLVIQISCIIWTVCSESPPQNILLSLGTCDPIANTDVYEFPSELDMFYAFFTLLRDFNIDFVTGYNIANFDFPYIIDRATQVYNIPIRHFTKVISGSTFEVNQPMNTGAGFMRSFSKIKISGLVPIDMYQVCKDKLSLSDYKLNTVAKHCMGTQKEDVTYKEIPSLFRSGEAGRARIGSYCVLDSVLVLDLLKYFMIHVEISEIAKMAKIPARRVLTDGQQIRVFSCLLEAAKKEHFILPIPGAQKPGGYQGATVINPIPGFYNTPILVVDFASLYPSIIQAHNLCYSTMIQDQNLHLHHLKPDDYETFHLSTGPIHFVKQHKTKSLLSTLLTAWLAKRKTIRKELANCDDGPMKTILDKQQLAIKVTCNSVYGFTGVASGILPCIPIAETVTLQGRTMLEKSKAFVEMITPERLSDIVSYPVPCDPDASFRVIYGDTDSLFIECRGYPMQSVLNFADKLTETTTKALFKDPIKLEAEKTFQCLLMLTKKRYIGILSSDKLVMKGVDLIRKTACSFVQTTSKEILDLVLRDPEVKQAAQYLCRQAPAKVYSDGLPVGFWKVIDVLNNSYAALATGKVSVESLTFSTELSRPFGEYKTTTLPHLTVYRKIMSRNEELPQIHDRIPYVFIKGDQRGCKSDLAEDPTYVSQNKIPISVEIYFDKLIHGVANILQCLFGNNSNMTVEILYNFVNIPYSFT</sequence>
<organism evidence="14">
    <name type="scientific">Bovine herpesvirus 4</name>
    <name type="common">BoHV-4</name>
    <name type="synonym">Movar virus</name>
    <dbReference type="NCBI Taxonomy" id="10385"/>
    <lineage>
        <taxon>Viruses</taxon>
        <taxon>Duplodnaviria</taxon>
        <taxon>Heunggongvirae</taxon>
        <taxon>Peploviricota</taxon>
        <taxon>Herviviricetes</taxon>
        <taxon>Herpesvirales</taxon>
        <taxon>Orthoherpesviridae</taxon>
        <taxon>Gammaherpesvirinae</taxon>
        <taxon>Rhadinovirus</taxon>
        <taxon>Rhadinovirus bovinegamma4</taxon>
    </lineage>
</organism>
<dbReference type="InterPro" id="IPR036397">
    <property type="entry name" value="RNaseH_sf"/>
</dbReference>
<reference evidence="15" key="2">
    <citation type="submission" date="2019-10" db="EMBL/GenBank/DDBJ databases">
        <title>Experimental infection of calves with contemporary bovine gammaherpesvirus type 4.</title>
        <authorList>
            <person name="Bauermann F."/>
            <person name="Kutish G."/>
            <person name="Diel D."/>
            <person name="Falkenberg S."/>
            <person name="Martins M."/>
            <person name="Flores E."/>
        </authorList>
    </citation>
    <scope>NUCLEOTIDE SEQUENCE</scope>
    <source>
        <strain evidence="15">SD16-38</strain>
    </source>
</reference>
<comment type="subcellular location">
    <subcellularLocation>
        <location evidence="1">Host nucleus</location>
    </subcellularLocation>
</comment>
<evidence type="ECO:0000256" key="8">
    <source>
        <dbReference type="ARBA" id="ARBA00023109"/>
    </source>
</evidence>
<dbReference type="Pfam" id="PF00136">
    <property type="entry name" value="DNA_pol_B"/>
    <property type="match status" value="1"/>
</dbReference>
<keyword evidence="5 11" id="KW-0548">Nucleotidyltransferase</keyword>
<evidence type="ECO:0000256" key="10">
    <source>
        <dbReference type="ARBA" id="ARBA00049244"/>
    </source>
</evidence>
<evidence type="ECO:0000259" key="13">
    <source>
        <dbReference type="Pfam" id="PF03104"/>
    </source>
</evidence>
<dbReference type="GO" id="GO:0006261">
    <property type="term" value="P:DNA-templated DNA replication"/>
    <property type="evidence" value="ECO:0007669"/>
    <property type="project" value="TreeGrafter"/>
</dbReference>
<evidence type="ECO:0000256" key="7">
    <source>
        <dbReference type="ARBA" id="ARBA00022932"/>
    </source>
</evidence>
<gene>
    <name evidence="14" type="primary">ORF 9</name>
    <name evidence="15" type="synonym">DPOL</name>
</gene>
<organismHost>
    <name type="scientific">Bos taurus</name>
    <name type="common">Bovine</name>
    <dbReference type="NCBI Taxonomy" id="9913"/>
</organismHost>
<dbReference type="SUPFAM" id="SSF56672">
    <property type="entry name" value="DNA/RNA polymerases"/>
    <property type="match status" value="1"/>
</dbReference>
<evidence type="ECO:0000256" key="2">
    <source>
        <dbReference type="ARBA" id="ARBA00005755"/>
    </source>
</evidence>
<dbReference type="InterPro" id="IPR006133">
    <property type="entry name" value="DNA-dir_DNA_pol_B_exonuc"/>
</dbReference>
<dbReference type="PANTHER" id="PTHR10322:SF23">
    <property type="entry name" value="DNA POLYMERASE DELTA CATALYTIC SUBUNIT"/>
    <property type="match status" value="1"/>
</dbReference>
<dbReference type="FunFam" id="3.30.420.10:FF:000004">
    <property type="entry name" value="DNA polymerase"/>
    <property type="match status" value="1"/>
</dbReference>
<evidence type="ECO:0000256" key="6">
    <source>
        <dbReference type="ARBA" id="ARBA00022705"/>
    </source>
</evidence>
<dbReference type="InterPro" id="IPR017964">
    <property type="entry name" value="DNA-dir_DNA_pol_B_CS"/>
</dbReference>
<dbReference type="GO" id="GO:0000166">
    <property type="term" value="F:nucleotide binding"/>
    <property type="evidence" value="ECO:0007669"/>
    <property type="project" value="InterPro"/>
</dbReference>
<keyword evidence="4 11" id="KW-0808">Transferase</keyword>
<dbReference type="InterPro" id="IPR042087">
    <property type="entry name" value="DNA_pol_B_thumb"/>
</dbReference>
<dbReference type="PROSITE" id="PS00116">
    <property type="entry name" value="DNA_POLYMERASE_B"/>
    <property type="match status" value="1"/>
</dbReference>
<dbReference type="Gene3D" id="1.10.132.60">
    <property type="entry name" value="DNA polymerase family B, C-terminal domain"/>
    <property type="match status" value="1"/>
</dbReference>
<reference evidence="14" key="1">
    <citation type="journal article" date="2011" name="Virol. J.">
        <title>Sequencing of Bovine herpesvirus 4 V.test strain reveals important genome features.</title>
        <authorList>
            <person name="Palmeira L."/>
            <person name="Machiels B."/>
            <person name="Lete C."/>
            <person name="Vanderplasschen A."/>
            <person name="Gillet L."/>
        </authorList>
    </citation>
    <scope>NUCLEOTIDE SEQUENCE</scope>
    <source>
        <strain evidence="14">V.test</strain>
    </source>
</reference>
<dbReference type="PRINTS" id="PR00106">
    <property type="entry name" value="DNAPOLB"/>
</dbReference>
<evidence type="ECO:0000256" key="1">
    <source>
        <dbReference type="ARBA" id="ARBA00004147"/>
    </source>
</evidence>
<dbReference type="InterPro" id="IPR023211">
    <property type="entry name" value="DNA_pol_palm_dom_sf"/>
</dbReference>
<evidence type="ECO:0000313" key="15">
    <source>
        <dbReference type="EMBL" id="QJC19078.1"/>
    </source>
</evidence>
<keyword evidence="8" id="KW-1194">Viral DNA replication</keyword>
<keyword evidence="6 11" id="KW-0235">DNA replication</keyword>
<dbReference type="InterPro" id="IPR006134">
    <property type="entry name" value="DNA-dir_DNA_pol_B_multi_dom"/>
</dbReference>
<dbReference type="InterPro" id="IPR043502">
    <property type="entry name" value="DNA/RNA_pol_sf"/>
</dbReference>
<dbReference type="EMBL" id="JN133502">
    <property type="protein sequence ID" value="AEL29753.1"/>
    <property type="molecule type" value="Genomic_DNA"/>
</dbReference>
<dbReference type="Gene3D" id="3.90.1600.10">
    <property type="entry name" value="Palm domain of DNA polymerase"/>
    <property type="match status" value="1"/>
</dbReference>
<dbReference type="Gene3D" id="3.30.420.10">
    <property type="entry name" value="Ribonuclease H-like superfamily/Ribonuclease H"/>
    <property type="match status" value="1"/>
</dbReference>
<keyword evidence="9 11" id="KW-0238">DNA-binding</keyword>
<dbReference type="GO" id="GO:0039686">
    <property type="term" value="P:bidirectional double-stranded viral DNA replication"/>
    <property type="evidence" value="ECO:0007669"/>
    <property type="project" value="UniProtKB-ARBA"/>
</dbReference>
<evidence type="ECO:0000259" key="12">
    <source>
        <dbReference type="Pfam" id="PF00136"/>
    </source>
</evidence>
<comment type="similarity">
    <text evidence="2 11">Belongs to the DNA polymerase type-B family.</text>
</comment>
<organismHost>
    <name type="scientific">Felis catus</name>
    <name type="common">Cat</name>
    <name type="synonym">Felis silvestris catus</name>
    <dbReference type="NCBI Taxonomy" id="9685"/>
</organismHost>
<dbReference type="SUPFAM" id="SSF53098">
    <property type="entry name" value="Ribonuclease H-like"/>
    <property type="match status" value="1"/>
</dbReference>
<dbReference type="InterPro" id="IPR012337">
    <property type="entry name" value="RNaseH-like_sf"/>
</dbReference>
<dbReference type="Gene3D" id="3.30.342.10">
    <property type="entry name" value="DNA Polymerase, chain B, domain 1"/>
    <property type="match status" value="1"/>
</dbReference>
<comment type="catalytic activity">
    <reaction evidence="10 11">
        <text>DNA(n) + a 2'-deoxyribonucleoside 5'-triphosphate = DNA(n+1) + diphosphate</text>
        <dbReference type="Rhea" id="RHEA:22508"/>
        <dbReference type="Rhea" id="RHEA-COMP:17339"/>
        <dbReference type="Rhea" id="RHEA-COMP:17340"/>
        <dbReference type="ChEBI" id="CHEBI:33019"/>
        <dbReference type="ChEBI" id="CHEBI:61560"/>
        <dbReference type="ChEBI" id="CHEBI:173112"/>
        <dbReference type="EC" id="2.7.7.7"/>
    </reaction>
</comment>
<dbReference type="EC" id="2.7.7.7" evidence="11"/>
<evidence type="ECO:0000256" key="9">
    <source>
        <dbReference type="ARBA" id="ARBA00023125"/>
    </source>
</evidence>
<feature type="domain" description="DNA-directed DNA polymerase family B multifunctional" evidence="12">
    <location>
        <begin position="519"/>
        <end position="982"/>
    </location>
</feature>
<evidence type="ECO:0000256" key="5">
    <source>
        <dbReference type="ARBA" id="ARBA00022695"/>
    </source>
</evidence>
<keyword evidence="3" id="KW-1048">Host nucleus</keyword>
<dbReference type="Pfam" id="PF03104">
    <property type="entry name" value="DNA_pol_B_exo1"/>
    <property type="match status" value="1"/>
</dbReference>
<evidence type="ECO:0000256" key="11">
    <source>
        <dbReference type="RuleBase" id="RU000442"/>
    </source>
</evidence>
<dbReference type="InterPro" id="IPR006172">
    <property type="entry name" value="DNA-dir_DNA_pol_B"/>
</dbReference>
<dbReference type="Gene3D" id="1.10.287.690">
    <property type="entry name" value="Helix hairpin bin"/>
    <property type="match status" value="1"/>
</dbReference>
<organismHost>
    <name type="scientific">Panthera leo</name>
    <name type="common">Lion</name>
    <dbReference type="NCBI Taxonomy" id="9689"/>
</organismHost>
<dbReference type="SMART" id="SM00486">
    <property type="entry name" value="POLBc"/>
    <property type="match status" value="1"/>
</dbReference>
<evidence type="ECO:0000313" key="14">
    <source>
        <dbReference type="EMBL" id="AEL29753.1"/>
    </source>
</evidence>
<name>G1EUP4_BHV4</name>
<dbReference type="GO" id="GO:0003677">
    <property type="term" value="F:DNA binding"/>
    <property type="evidence" value="ECO:0007669"/>
    <property type="project" value="UniProtKB-KW"/>
</dbReference>
<dbReference type="PANTHER" id="PTHR10322">
    <property type="entry name" value="DNA POLYMERASE CATALYTIC SUBUNIT"/>
    <property type="match status" value="1"/>
</dbReference>
<evidence type="ECO:0000256" key="3">
    <source>
        <dbReference type="ARBA" id="ARBA00022562"/>
    </source>
</evidence>